<evidence type="ECO:0000256" key="1">
    <source>
        <dbReference type="SAM" id="MobiDB-lite"/>
    </source>
</evidence>
<reference evidence="2 3" key="1">
    <citation type="submission" date="2019-01" db="EMBL/GenBank/DDBJ databases">
        <title>Draft genome sequence of Psathyrella aberdarensis IHI B618.</title>
        <authorList>
            <person name="Buettner E."/>
            <person name="Kellner H."/>
        </authorList>
    </citation>
    <scope>NUCLEOTIDE SEQUENCE [LARGE SCALE GENOMIC DNA]</scope>
    <source>
        <strain evidence="2 3">IHI B618</strain>
    </source>
</reference>
<evidence type="ECO:0000313" key="3">
    <source>
        <dbReference type="Proteomes" id="UP000290288"/>
    </source>
</evidence>
<feature type="compositionally biased region" description="Acidic residues" evidence="1">
    <location>
        <begin position="69"/>
        <end position="82"/>
    </location>
</feature>
<name>A0A4Q2DBK1_9AGAR</name>
<dbReference type="EMBL" id="SDEE01000472">
    <property type="protein sequence ID" value="RXW16126.1"/>
    <property type="molecule type" value="Genomic_DNA"/>
</dbReference>
<proteinExistence type="predicted"/>
<dbReference type="AlphaFoldDB" id="A0A4Q2DBK1"/>
<feature type="region of interest" description="Disordered" evidence="1">
    <location>
        <begin position="189"/>
        <end position="254"/>
    </location>
</feature>
<comment type="caution">
    <text evidence="2">The sequence shown here is derived from an EMBL/GenBank/DDBJ whole genome shotgun (WGS) entry which is preliminary data.</text>
</comment>
<feature type="region of interest" description="Disordered" evidence="1">
    <location>
        <begin position="93"/>
        <end position="117"/>
    </location>
</feature>
<feature type="region of interest" description="Disordered" evidence="1">
    <location>
        <begin position="69"/>
        <end position="88"/>
    </location>
</feature>
<feature type="region of interest" description="Disordered" evidence="1">
    <location>
        <begin position="296"/>
        <end position="351"/>
    </location>
</feature>
<evidence type="ECO:0000313" key="2">
    <source>
        <dbReference type="EMBL" id="RXW16126.1"/>
    </source>
</evidence>
<accession>A0A4Q2DBK1</accession>
<feature type="region of interest" description="Disordered" evidence="1">
    <location>
        <begin position="588"/>
        <end position="607"/>
    </location>
</feature>
<keyword evidence="3" id="KW-1185">Reference proteome</keyword>
<dbReference type="Proteomes" id="UP000290288">
    <property type="component" value="Unassembled WGS sequence"/>
</dbReference>
<feature type="compositionally biased region" description="Polar residues" evidence="1">
    <location>
        <begin position="218"/>
        <end position="232"/>
    </location>
</feature>
<gene>
    <name evidence="2" type="ORF">EST38_g9724</name>
</gene>
<organism evidence="2 3">
    <name type="scientific">Candolleomyces aberdarensis</name>
    <dbReference type="NCBI Taxonomy" id="2316362"/>
    <lineage>
        <taxon>Eukaryota</taxon>
        <taxon>Fungi</taxon>
        <taxon>Dikarya</taxon>
        <taxon>Basidiomycota</taxon>
        <taxon>Agaricomycotina</taxon>
        <taxon>Agaricomycetes</taxon>
        <taxon>Agaricomycetidae</taxon>
        <taxon>Agaricales</taxon>
        <taxon>Agaricineae</taxon>
        <taxon>Psathyrellaceae</taxon>
        <taxon>Candolleomyces</taxon>
    </lineage>
</organism>
<protein>
    <submittedName>
        <fullName evidence="2">Uncharacterized protein</fullName>
    </submittedName>
</protein>
<sequence>MLHQATLVSHHLSVIDFSPRLRQWPSVDASWFSDEDEDNPLLNIGHLFSSEAEIEQLYQVKVVQQALGDDEPNDEQVEDDAFNPEYGRLSNSLTQSQKASQIDDIESVTSQKRAAKGQEPRAMKQFICSRCDKDLESKAKLRMHRVWCDGIQTQRPKIDSNLEEPGTKDTETVPRQPTVATLHHAADEVSTLPTEQKTPLISKPHRTGLQFGHRKGDSTISTQSKDFNSASQRSRKLPAVQLSSQPETQEHPASMARRQFLAPAGKGSLGLTRPALTTPEGQALTGSLGAMIRRLSQKPKKHQPQKSTLAPKQIELAQPSPEAPKQGKSGFRESLTQESPGRYNVLDSDDYGRDLFDGTGSDYWDGNARMKTVEQVSNRKLDFAPNESASVKSVVEDKERRQTLTPTQLISPANTDISVERPIITEDTSTKTVEPDDERKLHFAHNEKTGVKAVGENTQKARTLVPTQPISPIYTHVSVERPITVEDTSRKAAEQEDKRKFDFAPNKEASMKAIEGDNQRTRTLVPTQPISATHTHISVDKPSTIDKMRLDGAKTRGTASMNVGQQDSKKVLILPGKDVGIGHTQAVSDKRVSSNGKGRYLEPHEGGNVLVESTPVGAGNAAPAKRVTILPGAGKHLGSHEGGKVLVDPTPEGMDQGNGEKGEVDDELIQLPLLSSVGLVINKRLKLYICTDCQQAVTSKSVANHLNRNERKCVNPGRLSKIDGISTEYGINAALRVKGDSRDQSLEISDP</sequence>